<name>A0AAE0Y774_9GAST</name>
<comment type="caution">
    <text evidence="1">The sequence shown here is derived from an EMBL/GenBank/DDBJ whole genome shotgun (WGS) entry which is preliminary data.</text>
</comment>
<organism evidence="1 2">
    <name type="scientific">Elysia crispata</name>
    <name type="common">lettuce slug</name>
    <dbReference type="NCBI Taxonomy" id="231223"/>
    <lineage>
        <taxon>Eukaryota</taxon>
        <taxon>Metazoa</taxon>
        <taxon>Spiralia</taxon>
        <taxon>Lophotrochozoa</taxon>
        <taxon>Mollusca</taxon>
        <taxon>Gastropoda</taxon>
        <taxon>Heterobranchia</taxon>
        <taxon>Euthyneura</taxon>
        <taxon>Panpulmonata</taxon>
        <taxon>Sacoglossa</taxon>
        <taxon>Placobranchoidea</taxon>
        <taxon>Plakobranchidae</taxon>
        <taxon>Elysia</taxon>
    </lineage>
</organism>
<dbReference type="AlphaFoldDB" id="A0AAE0Y774"/>
<protein>
    <submittedName>
        <fullName evidence="1">Uncharacterized protein</fullName>
    </submittedName>
</protein>
<dbReference type="EMBL" id="JAWDGP010006855">
    <property type="protein sequence ID" value="KAK3734324.1"/>
    <property type="molecule type" value="Genomic_DNA"/>
</dbReference>
<keyword evidence="2" id="KW-1185">Reference proteome</keyword>
<accession>A0AAE0Y774</accession>
<proteinExistence type="predicted"/>
<dbReference type="Proteomes" id="UP001283361">
    <property type="component" value="Unassembled WGS sequence"/>
</dbReference>
<sequence length="209" mass="24072">MRLEPSLKSSADRNIRDLPHGKTVTVLSYRTGLQRDRGIAILSYKTGLQRDRGLVFRETVVSPYCPTGLVFRETVVSRYCPTGLTFRETVVSPYCLTELVFRETVVYAQPPWSNAGLIRAADKEEIIGRWMDECFEGDRAIHKMEWDWCPRRCWYSRELRSRTSRANLAQSFSFNQFEDVIGKSFESLNGYHRIAHTHPLLASIHAPPS</sequence>
<evidence type="ECO:0000313" key="1">
    <source>
        <dbReference type="EMBL" id="KAK3734324.1"/>
    </source>
</evidence>
<gene>
    <name evidence="1" type="ORF">RRG08_058479</name>
</gene>
<evidence type="ECO:0000313" key="2">
    <source>
        <dbReference type="Proteomes" id="UP001283361"/>
    </source>
</evidence>
<reference evidence="1" key="1">
    <citation type="journal article" date="2023" name="G3 (Bethesda)">
        <title>A reference genome for the long-term kleptoplast-retaining sea slug Elysia crispata morphotype clarki.</title>
        <authorList>
            <person name="Eastman K.E."/>
            <person name="Pendleton A.L."/>
            <person name="Shaikh M.A."/>
            <person name="Suttiyut T."/>
            <person name="Ogas R."/>
            <person name="Tomko P."/>
            <person name="Gavelis G."/>
            <person name="Widhalm J.R."/>
            <person name="Wisecaver J.H."/>
        </authorList>
    </citation>
    <scope>NUCLEOTIDE SEQUENCE</scope>
    <source>
        <strain evidence="1">ECLA1</strain>
    </source>
</reference>